<evidence type="ECO:0000313" key="4">
    <source>
        <dbReference type="Proteomes" id="UP000000557"/>
    </source>
</evidence>
<dbReference type="PANTHER" id="PTHR33352">
    <property type="entry name" value="SLR1095 PROTEIN"/>
    <property type="match status" value="1"/>
</dbReference>
<evidence type="ECO:0000259" key="2">
    <source>
        <dbReference type="Pfam" id="PF05685"/>
    </source>
</evidence>
<dbReference type="eggNOG" id="COG4636">
    <property type="taxonomic scope" value="Bacteria"/>
</dbReference>
<dbReference type="Proteomes" id="UP000000557">
    <property type="component" value="Chromosome"/>
</dbReference>
<feature type="domain" description="Putative restriction endonuclease" evidence="2">
    <location>
        <begin position="17"/>
        <end position="156"/>
    </location>
</feature>
<dbReference type="KEGG" id="gvi:gll4152"/>
<organism evidence="3 4">
    <name type="scientific">Gloeobacter violaceus (strain ATCC 29082 / PCC 7421)</name>
    <dbReference type="NCBI Taxonomy" id="251221"/>
    <lineage>
        <taxon>Bacteria</taxon>
        <taxon>Bacillati</taxon>
        <taxon>Cyanobacteriota</taxon>
        <taxon>Cyanophyceae</taxon>
        <taxon>Gloeobacterales</taxon>
        <taxon>Gloeobacteraceae</taxon>
        <taxon>Gloeobacter</taxon>
    </lineage>
</organism>
<dbReference type="STRING" id="251221.gene:10761670"/>
<reference evidence="3 4" key="2">
    <citation type="journal article" date="2003" name="DNA Res.">
        <title>Complete genome structure of Gloeobacter violaceus PCC 7421, a cyanobacterium that lacks thylakoids (supplement).</title>
        <authorList>
            <person name="Nakamura Y."/>
            <person name="Kaneko T."/>
            <person name="Sato S."/>
            <person name="Mimuro M."/>
            <person name="Miyashita H."/>
            <person name="Tsuchiya T."/>
            <person name="Sasamoto S."/>
            <person name="Watanabe A."/>
            <person name="Kawashima K."/>
            <person name="Kishida Y."/>
            <person name="Kiyokawa C."/>
            <person name="Kohara M."/>
            <person name="Matsumoto M."/>
            <person name="Matsuno A."/>
            <person name="Nakazaki N."/>
            <person name="Shimpo S."/>
            <person name="Takeuchi C."/>
            <person name="Yamada M."/>
            <person name="Tabata S."/>
        </authorList>
    </citation>
    <scope>NUCLEOTIDE SEQUENCE [LARGE SCALE GENOMIC DNA]</scope>
    <source>
        <strain evidence="4">ATCC 29082 / PCC 7421</strain>
    </source>
</reference>
<keyword evidence="4" id="KW-1185">Reference proteome</keyword>
<dbReference type="SUPFAM" id="SSF52980">
    <property type="entry name" value="Restriction endonuclease-like"/>
    <property type="match status" value="1"/>
</dbReference>
<evidence type="ECO:0000313" key="3">
    <source>
        <dbReference type="EMBL" id="BAC92093.1"/>
    </source>
</evidence>
<dbReference type="InterPro" id="IPR011335">
    <property type="entry name" value="Restrct_endonuc-II-like"/>
</dbReference>
<keyword evidence="1" id="KW-0175">Coiled coil</keyword>
<sequence>MSAYVKSPQNIVYPSGDGEPVAETFVHLYALLTILEVLKQYLEGQQATVLANQFLYFIEGNPRARVAPDVMVIIGVAPGGRDNYKLWEEGGQVPAVIFEITSKGTQEKDKAFKKMLYEQLGVHEYWLFDPKGEWIAGQLQGYRLVPVEVDGEQEELYTPIVDSRIVPLGLRVAVDGQLLAFFREDTGAKLLLPSELHAELRRTAALLEQEHGRAERERERAERLAEYLRRQGIDPDSIA</sequence>
<dbReference type="HOGENOM" id="CLU_075279_0_1_3"/>
<accession>Q7NDT0</accession>
<dbReference type="AlphaFoldDB" id="Q7NDT0"/>
<dbReference type="Gene3D" id="3.90.1570.10">
    <property type="entry name" value="tt1808, chain A"/>
    <property type="match status" value="1"/>
</dbReference>
<dbReference type="PhylomeDB" id="Q7NDT0"/>
<dbReference type="PANTHER" id="PTHR33352:SF2">
    <property type="entry name" value="SLL0995 PROTEIN"/>
    <property type="match status" value="1"/>
</dbReference>
<dbReference type="OrthoDB" id="529629at2"/>
<dbReference type="InParanoid" id="Q7NDT0"/>
<gene>
    <name evidence="3" type="ordered locus">gll4152</name>
</gene>
<dbReference type="EMBL" id="BA000045">
    <property type="protein sequence ID" value="BAC92093.1"/>
    <property type="molecule type" value="Genomic_DNA"/>
</dbReference>
<proteinExistence type="predicted"/>
<evidence type="ECO:0000256" key="1">
    <source>
        <dbReference type="SAM" id="Coils"/>
    </source>
</evidence>
<reference evidence="3 4" key="1">
    <citation type="journal article" date="2003" name="DNA Res.">
        <title>Complete genome structure of Gloeobacter violaceus PCC 7421, a cyanobacterium that lacks thylakoids.</title>
        <authorList>
            <person name="Nakamura Y."/>
            <person name="Kaneko T."/>
            <person name="Sato S."/>
            <person name="Mimuro M."/>
            <person name="Miyashita H."/>
            <person name="Tsuchiya T."/>
            <person name="Sasamoto S."/>
            <person name="Watanabe A."/>
            <person name="Kawashima K."/>
            <person name="Kishida Y."/>
            <person name="Kiyokawa C."/>
            <person name="Kohara M."/>
            <person name="Matsumoto M."/>
            <person name="Matsuno A."/>
            <person name="Nakazaki N."/>
            <person name="Shimpo S."/>
            <person name="Takeuchi C."/>
            <person name="Yamada M."/>
            <person name="Tabata S."/>
        </authorList>
    </citation>
    <scope>NUCLEOTIDE SEQUENCE [LARGE SCALE GENOMIC DNA]</scope>
    <source>
        <strain evidence="4">ATCC 29082 / PCC 7421</strain>
    </source>
</reference>
<name>Q7NDT0_GLOVI</name>
<dbReference type="InterPro" id="IPR012296">
    <property type="entry name" value="Nuclease_put_TT1808"/>
</dbReference>
<dbReference type="Pfam" id="PF05685">
    <property type="entry name" value="Uma2"/>
    <property type="match status" value="1"/>
</dbReference>
<feature type="coiled-coil region" evidence="1">
    <location>
        <begin position="197"/>
        <end position="231"/>
    </location>
</feature>
<dbReference type="EnsemblBacteria" id="BAC92093">
    <property type="protein sequence ID" value="BAC92093"/>
    <property type="gene ID" value="BAC92093"/>
</dbReference>
<dbReference type="CDD" id="cd06260">
    <property type="entry name" value="DUF820-like"/>
    <property type="match status" value="1"/>
</dbReference>
<dbReference type="InterPro" id="IPR008538">
    <property type="entry name" value="Uma2"/>
</dbReference>
<dbReference type="PATRIC" id="fig|251221.4.peg.4185"/>
<protein>
    <submittedName>
        <fullName evidence="3">Gll4152 protein</fullName>
    </submittedName>
</protein>
<dbReference type="RefSeq" id="WP_011144138.1">
    <property type="nucleotide sequence ID" value="NC_005125.1"/>
</dbReference>